<dbReference type="Proteomes" id="UP000246464">
    <property type="component" value="Chromosome 16"/>
</dbReference>
<dbReference type="AlphaFoldDB" id="A0A2U9CF28"/>
<evidence type="ECO:0000313" key="2">
    <source>
        <dbReference type="Proteomes" id="UP000246464"/>
    </source>
</evidence>
<name>A0A2U9CF28_SCOMX</name>
<dbReference type="InterPro" id="IPR038949">
    <property type="entry name" value="TEKTL1"/>
</dbReference>
<keyword evidence="2" id="KW-1185">Reference proteome</keyword>
<dbReference type="PANTHER" id="PTHR35081:SF1">
    <property type="entry name" value="COILED-COIL DOMAIN-CONTAINING PROTEIN 105"/>
    <property type="match status" value="1"/>
</dbReference>
<evidence type="ECO:0000313" key="1">
    <source>
        <dbReference type="EMBL" id="AWP15107.1"/>
    </source>
</evidence>
<sequence length="218" mass="24409">MREVEGQRHRQAGSITQEGVRLERERGHLERMLRSLRTDLTVYGMSLEGRSRRLSTAEKVNQSRLLRENVRCLALALSGAIARQKAAHCTVNDGLVKKITEAIGLQVPEYSGDILSREKLIRPLVQVYQRQPGTQLPEAARLIQGSVALRQCLVSSEGEMARLRRACLQLLDDLHDKRAVAQVDAGVIRMRRRLVDRRAVPSFLQQGASVSQPPPPPV</sequence>
<gene>
    <name evidence="1" type="ORF">SMAX5B_003711</name>
</gene>
<accession>A0A2U9CF28</accession>
<organism evidence="1 2">
    <name type="scientific">Scophthalmus maximus</name>
    <name type="common">Turbot</name>
    <name type="synonym">Psetta maxima</name>
    <dbReference type="NCBI Taxonomy" id="52904"/>
    <lineage>
        <taxon>Eukaryota</taxon>
        <taxon>Metazoa</taxon>
        <taxon>Chordata</taxon>
        <taxon>Craniata</taxon>
        <taxon>Vertebrata</taxon>
        <taxon>Euteleostomi</taxon>
        <taxon>Actinopterygii</taxon>
        <taxon>Neopterygii</taxon>
        <taxon>Teleostei</taxon>
        <taxon>Neoteleostei</taxon>
        <taxon>Acanthomorphata</taxon>
        <taxon>Carangaria</taxon>
        <taxon>Pleuronectiformes</taxon>
        <taxon>Pleuronectoidei</taxon>
        <taxon>Scophthalmidae</taxon>
        <taxon>Scophthalmus</taxon>
    </lineage>
</organism>
<reference evidence="1 2" key="1">
    <citation type="submission" date="2017-12" db="EMBL/GenBank/DDBJ databases">
        <title>Integrating genomic resources of turbot (Scophthalmus maximus) in depth evaluation of genetic and physical mapping variation across individuals.</title>
        <authorList>
            <person name="Martinez P."/>
        </authorList>
    </citation>
    <scope>NUCLEOTIDE SEQUENCE [LARGE SCALE GENOMIC DNA]</scope>
</reference>
<proteinExistence type="predicted"/>
<dbReference type="EMBL" id="CP026258">
    <property type="protein sequence ID" value="AWP15107.1"/>
    <property type="molecule type" value="Genomic_DNA"/>
</dbReference>
<dbReference type="PANTHER" id="PTHR35081">
    <property type="entry name" value="COILED-COIL DOMAIN-CONTAINING PROTEIN 105"/>
    <property type="match status" value="1"/>
</dbReference>
<protein>
    <submittedName>
        <fullName evidence="1">Putative coiled-coil domain-containing protein 105</fullName>
    </submittedName>
</protein>